<accession>A0A139WWM3</accession>
<keyword evidence="1" id="KW-0812">Transmembrane</keyword>
<feature type="transmembrane region" description="Helical" evidence="1">
    <location>
        <begin position="62"/>
        <end position="87"/>
    </location>
</feature>
<evidence type="ECO:0008006" key="4">
    <source>
        <dbReference type="Google" id="ProtNLM"/>
    </source>
</evidence>
<keyword evidence="1" id="KW-1133">Transmembrane helix</keyword>
<evidence type="ECO:0000313" key="2">
    <source>
        <dbReference type="EMBL" id="KYC36782.1"/>
    </source>
</evidence>
<comment type="caution">
    <text evidence="2">The sequence shown here is derived from an EMBL/GenBank/DDBJ whole genome shotgun (WGS) entry which is preliminary data.</text>
</comment>
<sequence length="96" mass="10698">MATVSSLFRKYHRQLSIMVSLPLMLMALTGTVSPILEEMHFDAAVKVIRKIHSGKIFFGSGYVVYSALSGLALLGLLVTGFSMLRIFNGRKHIKRQ</sequence>
<name>A0A139WWM3_9CYAN</name>
<keyword evidence="3" id="KW-1185">Reference proteome</keyword>
<dbReference type="OrthoDB" id="574468at2"/>
<gene>
    <name evidence="2" type="ORF">WA1_44735</name>
</gene>
<dbReference type="AlphaFoldDB" id="A0A139WWM3"/>
<reference evidence="2 3" key="1">
    <citation type="journal article" date="2013" name="Genome Biol. Evol.">
        <title>Genomes of Stigonematalean cyanobacteria (subsection V) and the evolution of oxygenic photosynthesis from prokaryotes to plastids.</title>
        <authorList>
            <person name="Dagan T."/>
            <person name="Roettger M."/>
            <person name="Stucken K."/>
            <person name="Landan G."/>
            <person name="Koch R."/>
            <person name="Major P."/>
            <person name="Gould S.B."/>
            <person name="Goremykin V.V."/>
            <person name="Rippka R."/>
            <person name="Tandeau de Marsac N."/>
            <person name="Gugger M."/>
            <person name="Lockhart P.J."/>
            <person name="Allen J.F."/>
            <person name="Brune I."/>
            <person name="Maus I."/>
            <person name="Puhler A."/>
            <person name="Martin W.F."/>
        </authorList>
    </citation>
    <scope>NUCLEOTIDE SEQUENCE [LARGE SCALE GENOMIC DNA]</scope>
    <source>
        <strain evidence="2 3">PCC 7110</strain>
    </source>
</reference>
<feature type="transmembrane region" description="Helical" evidence="1">
    <location>
        <begin position="15"/>
        <end position="36"/>
    </location>
</feature>
<dbReference type="Proteomes" id="UP000076925">
    <property type="component" value="Unassembled WGS sequence"/>
</dbReference>
<evidence type="ECO:0000313" key="3">
    <source>
        <dbReference type="Proteomes" id="UP000076925"/>
    </source>
</evidence>
<evidence type="ECO:0000256" key="1">
    <source>
        <dbReference type="SAM" id="Phobius"/>
    </source>
</evidence>
<proteinExistence type="predicted"/>
<dbReference type="RefSeq" id="WP_017744827.1">
    <property type="nucleotide sequence ID" value="NZ_KQ976354.1"/>
</dbReference>
<keyword evidence="1" id="KW-0472">Membrane</keyword>
<organism evidence="2 3">
    <name type="scientific">Scytonema hofmannii PCC 7110</name>
    <dbReference type="NCBI Taxonomy" id="128403"/>
    <lineage>
        <taxon>Bacteria</taxon>
        <taxon>Bacillati</taxon>
        <taxon>Cyanobacteriota</taxon>
        <taxon>Cyanophyceae</taxon>
        <taxon>Nostocales</taxon>
        <taxon>Scytonemataceae</taxon>
        <taxon>Scytonema</taxon>
    </lineage>
</organism>
<dbReference type="STRING" id="128403.WA1_44735"/>
<dbReference type="EMBL" id="ANNX02000047">
    <property type="protein sequence ID" value="KYC36782.1"/>
    <property type="molecule type" value="Genomic_DNA"/>
</dbReference>
<protein>
    <recommendedName>
        <fullName evidence="4">Peptidase</fullName>
    </recommendedName>
</protein>